<dbReference type="InterPro" id="IPR015946">
    <property type="entry name" value="KH_dom-like_a/b"/>
</dbReference>
<evidence type="ECO:0000313" key="11">
    <source>
        <dbReference type="EMBL" id="QPC81564.1"/>
    </source>
</evidence>
<dbReference type="InterPro" id="IPR006073">
    <property type="entry name" value="GTP-bd"/>
</dbReference>
<name>A0A7S8E734_9CHLR</name>
<dbReference type="NCBIfam" id="TIGR00231">
    <property type="entry name" value="small_GTP"/>
    <property type="match status" value="1"/>
</dbReference>
<dbReference type="InterPro" id="IPR027417">
    <property type="entry name" value="P-loop_NTPase"/>
</dbReference>
<dbReference type="GO" id="GO:0005886">
    <property type="term" value="C:plasma membrane"/>
    <property type="evidence" value="ECO:0007669"/>
    <property type="project" value="UniProtKB-SubCell"/>
</dbReference>
<dbReference type="GO" id="GO:0043024">
    <property type="term" value="F:ribosomal small subunit binding"/>
    <property type="evidence" value="ECO:0007669"/>
    <property type="project" value="TreeGrafter"/>
</dbReference>
<dbReference type="Gene3D" id="3.40.50.300">
    <property type="entry name" value="P-loop containing nucleotide triphosphate hydrolases"/>
    <property type="match status" value="1"/>
</dbReference>
<dbReference type="GO" id="GO:0000028">
    <property type="term" value="P:ribosomal small subunit assembly"/>
    <property type="evidence" value="ECO:0007669"/>
    <property type="project" value="TreeGrafter"/>
</dbReference>
<dbReference type="Pfam" id="PF07650">
    <property type="entry name" value="KH_2"/>
    <property type="match status" value="1"/>
</dbReference>
<dbReference type="RefSeq" id="WP_195169636.1">
    <property type="nucleotide sequence ID" value="NZ_CP062983.1"/>
</dbReference>
<dbReference type="SUPFAM" id="SSF52540">
    <property type="entry name" value="P-loop containing nucleoside triphosphate hydrolases"/>
    <property type="match status" value="1"/>
</dbReference>
<dbReference type="NCBIfam" id="TIGR00436">
    <property type="entry name" value="era"/>
    <property type="match status" value="1"/>
</dbReference>
<feature type="domain" description="KH type-2" evidence="9">
    <location>
        <begin position="216"/>
        <end position="292"/>
    </location>
</feature>
<dbReference type="InterPro" id="IPR005225">
    <property type="entry name" value="Small_GTP-bd"/>
</dbReference>
<keyword evidence="6" id="KW-0699">rRNA-binding</keyword>
<dbReference type="GO" id="GO:0005525">
    <property type="term" value="F:GTP binding"/>
    <property type="evidence" value="ECO:0007669"/>
    <property type="project" value="UniProtKB-UniRule"/>
</dbReference>
<keyword evidence="6" id="KW-1003">Cell membrane</keyword>
<proteinExistence type="inferred from homology"/>
<feature type="domain" description="Era-type G" evidence="10">
    <location>
        <begin position="19"/>
        <end position="185"/>
    </location>
</feature>
<reference evidence="11 12" key="1">
    <citation type="submission" date="2020-02" db="EMBL/GenBank/DDBJ databases">
        <authorList>
            <person name="Zheng R.K."/>
            <person name="Sun C.M."/>
        </authorList>
    </citation>
    <scope>NUCLEOTIDE SEQUENCE [LARGE SCALE GENOMIC DNA]</scope>
    <source>
        <strain evidence="12">rifampicinis</strain>
    </source>
</reference>
<dbReference type="InterPro" id="IPR030388">
    <property type="entry name" value="G_ERA_dom"/>
</dbReference>
<keyword evidence="6" id="KW-0963">Cytoplasm</keyword>
<accession>A0A7S8E734</accession>
<evidence type="ECO:0000256" key="2">
    <source>
        <dbReference type="ARBA" id="ARBA00020484"/>
    </source>
</evidence>
<feature type="binding site" evidence="6">
    <location>
        <begin position="27"/>
        <end position="34"/>
    </location>
    <ligand>
        <name>GTP</name>
        <dbReference type="ChEBI" id="CHEBI:37565"/>
    </ligand>
</feature>
<dbReference type="EMBL" id="CP062983">
    <property type="protein sequence ID" value="QPC81564.1"/>
    <property type="molecule type" value="Genomic_DNA"/>
</dbReference>
<dbReference type="InterPro" id="IPR004044">
    <property type="entry name" value="KH_dom_type_2"/>
</dbReference>
<dbReference type="PROSITE" id="PS51713">
    <property type="entry name" value="G_ERA"/>
    <property type="match status" value="1"/>
</dbReference>
<dbReference type="AlphaFoldDB" id="A0A7S8E734"/>
<dbReference type="CDD" id="cd22534">
    <property type="entry name" value="KH-II_Era"/>
    <property type="match status" value="1"/>
</dbReference>
<feature type="region of interest" description="G4" evidence="7">
    <location>
        <begin position="138"/>
        <end position="141"/>
    </location>
</feature>
<dbReference type="GO" id="GO:0005829">
    <property type="term" value="C:cytosol"/>
    <property type="evidence" value="ECO:0007669"/>
    <property type="project" value="TreeGrafter"/>
</dbReference>
<comment type="similarity">
    <text evidence="1 6 7 8">Belongs to the TRAFAC class TrmE-Era-EngA-EngB-Septin-like GTPase superfamily. Era GTPase family.</text>
</comment>
<dbReference type="NCBIfam" id="NF000908">
    <property type="entry name" value="PRK00089.1"/>
    <property type="match status" value="1"/>
</dbReference>
<keyword evidence="4 6" id="KW-0694">RNA-binding</keyword>
<evidence type="ECO:0000256" key="8">
    <source>
        <dbReference type="RuleBase" id="RU003761"/>
    </source>
</evidence>
<keyword evidence="5 6" id="KW-0342">GTP-binding</keyword>
<keyword evidence="6" id="KW-0690">Ribosome biogenesis</keyword>
<feature type="region of interest" description="G5" evidence="7">
    <location>
        <begin position="164"/>
        <end position="166"/>
    </location>
</feature>
<comment type="function">
    <text evidence="6">An essential GTPase that binds both GDP and GTP, with rapid nucleotide exchange. Plays a role in 16S rRNA processing and 30S ribosomal subunit biogenesis and possibly also in cell cycle regulation and energy metabolism.</text>
</comment>
<protein>
    <recommendedName>
        <fullName evidence="2 6">GTPase Era</fullName>
    </recommendedName>
</protein>
<evidence type="ECO:0000256" key="5">
    <source>
        <dbReference type="ARBA" id="ARBA00023134"/>
    </source>
</evidence>
<dbReference type="GO" id="GO:0003924">
    <property type="term" value="F:GTPase activity"/>
    <property type="evidence" value="ECO:0007669"/>
    <property type="project" value="UniProtKB-UniRule"/>
</dbReference>
<keyword evidence="6" id="KW-0472">Membrane</keyword>
<comment type="subunit">
    <text evidence="6">Monomer.</text>
</comment>
<feature type="region of interest" description="G2" evidence="7">
    <location>
        <begin position="53"/>
        <end position="57"/>
    </location>
</feature>
<dbReference type="InterPro" id="IPR009019">
    <property type="entry name" value="KH_sf_prok-type"/>
</dbReference>
<sequence>MQDESLNDLFSEDWPEDHRSGVVAVIGRPNVGKSTLINAILGQKIAITTPKPQTTRRTQLGIYTTEHAQMLLVDTPGLHKPHNRMGEYMMTTAEYALRDADVNLWILDTSESPTKADGYIAETLKEMARNTPIVLALNKIDIPKGPRDYAAHKALIEHESAFEISAAKGTGVKDLIAHITSLLPMGPRYYPIDQVSDLNMRFIASEIIREKAMIHTEKEIPHAIAVEINEYKDGEDRTTIDAIIYVERDSQKGIVVGKGGSMIKRIGTDARHELMDSLGRPVHLDLHVKVLKNWRTNEAFMKRVGYRFPKKDED</sequence>
<comment type="subcellular location">
    <subcellularLocation>
        <location evidence="6">Cytoplasm</location>
    </subcellularLocation>
    <subcellularLocation>
        <location evidence="6">Cell membrane</location>
        <topology evidence="6">Peripheral membrane protein</topology>
    </subcellularLocation>
</comment>
<dbReference type="Pfam" id="PF01926">
    <property type="entry name" value="MMR_HSR1"/>
    <property type="match status" value="1"/>
</dbReference>
<dbReference type="PANTHER" id="PTHR42698:SF1">
    <property type="entry name" value="GTPASE ERA, MITOCHONDRIAL"/>
    <property type="match status" value="1"/>
</dbReference>
<dbReference type="PROSITE" id="PS50823">
    <property type="entry name" value="KH_TYPE_2"/>
    <property type="match status" value="1"/>
</dbReference>
<evidence type="ECO:0000256" key="1">
    <source>
        <dbReference type="ARBA" id="ARBA00007921"/>
    </source>
</evidence>
<evidence type="ECO:0000259" key="10">
    <source>
        <dbReference type="PROSITE" id="PS51713"/>
    </source>
</evidence>
<dbReference type="InterPro" id="IPR005662">
    <property type="entry name" value="GTPase_Era-like"/>
</dbReference>
<dbReference type="SUPFAM" id="SSF54814">
    <property type="entry name" value="Prokaryotic type KH domain (KH-domain type II)"/>
    <property type="match status" value="1"/>
</dbReference>
<dbReference type="PANTHER" id="PTHR42698">
    <property type="entry name" value="GTPASE ERA"/>
    <property type="match status" value="1"/>
</dbReference>
<evidence type="ECO:0000256" key="7">
    <source>
        <dbReference type="PROSITE-ProRule" id="PRU01050"/>
    </source>
</evidence>
<evidence type="ECO:0000256" key="4">
    <source>
        <dbReference type="ARBA" id="ARBA00022884"/>
    </source>
</evidence>
<feature type="region of interest" description="G1" evidence="7">
    <location>
        <begin position="27"/>
        <end position="34"/>
    </location>
</feature>
<evidence type="ECO:0000259" key="9">
    <source>
        <dbReference type="PROSITE" id="PS50823"/>
    </source>
</evidence>
<keyword evidence="3 6" id="KW-0547">Nucleotide-binding</keyword>
<dbReference type="Gene3D" id="3.30.300.20">
    <property type="match status" value="1"/>
</dbReference>
<evidence type="ECO:0000313" key="12">
    <source>
        <dbReference type="Proteomes" id="UP000594468"/>
    </source>
</evidence>
<dbReference type="CDD" id="cd04163">
    <property type="entry name" value="Era"/>
    <property type="match status" value="1"/>
</dbReference>
<dbReference type="KEGG" id="pmet:G4Y79_17980"/>
<evidence type="ECO:0000256" key="3">
    <source>
        <dbReference type="ARBA" id="ARBA00022741"/>
    </source>
</evidence>
<dbReference type="Proteomes" id="UP000594468">
    <property type="component" value="Chromosome"/>
</dbReference>
<organism evidence="11 12">
    <name type="scientific">Phototrophicus methaneseepsis</name>
    <dbReference type="NCBI Taxonomy" id="2710758"/>
    <lineage>
        <taxon>Bacteria</taxon>
        <taxon>Bacillati</taxon>
        <taxon>Chloroflexota</taxon>
        <taxon>Candidatus Thermofontia</taxon>
        <taxon>Phototrophicales</taxon>
        <taxon>Phototrophicaceae</taxon>
        <taxon>Phototrophicus</taxon>
    </lineage>
</organism>
<feature type="binding site" evidence="6">
    <location>
        <begin position="138"/>
        <end position="141"/>
    </location>
    <ligand>
        <name>GTP</name>
        <dbReference type="ChEBI" id="CHEBI:37565"/>
    </ligand>
</feature>
<feature type="binding site" evidence="6">
    <location>
        <begin position="74"/>
        <end position="78"/>
    </location>
    <ligand>
        <name>GTP</name>
        <dbReference type="ChEBI" id="CHEBI:37565"/>
    </ligand>
</feature>
<feature type="region of interest" description="G3" evidence="7">
    <location>
        <begin position="74"/>
        <end position="77"/>
    </location>
</feature>
<evidence type="ECO:0000256" key="6">
    <source>
        <dbReference type="HAMAP-Rule" id="MF_00367"/>
    </source>
</evidence>
<dbReference type="GO" id="GO:0070181">
    <property type="term" value="F:small ribosomal subunit rRNA binding"/>
    <property type="evidence" value="ECO:0007669"/>
    <property type="project" value="UniProtKB-UniRule"/>
</dbReference>
<gene>
    <name evidence="6 11" type="primary">era</name>
    <name evidence="11" type="ORF">G4Y79_17980</name>
</gene>
<keyword evidence="12" id="KW-1185">Reference proteome</keyword>
<dbReference type="HAMAP" id="MF_00367">
    <property type="entry name" value="GTPase_Era"/>
    <property type="match status" value="1"/>
</dbReference>